<dbReference type="Gene3D" id="3.40.50.300">
    <property type="entry name" value="P-loop containing nucleotide triphosphate hydrolases"/>
    <property type="match status" value="1"/>
</dbReference>
<evidence type="ECO:0000313" key="2">
    <source>
        <dbReference type="Proteomes" id="UP001208771"/>
    </source>
</evidence>
<proteinExistence type="predicted"/>
<dbReference type="RefSeq" id="WP_306411538.1">
    <property type="nucleotide sequence ID" value="NZ_JANFPI010000003.1"/>
</dbReference>
<dbReference type="InterPro" id="IPR052922">
    <property type="entry name" value="Cytidylate_Kinase-2"/>
</dbReference>
<dbReference type="Proteomes" id="UP001208771">
    <property type="component" value="Unassembled WGS sequence"/>
</dbReference>
<gene>
    <name evidence="1" type="ORF">NOF55_11700</name>
</gene>
<keyword evidence="2" id="KW-1185">Reference proteome</keyword>
<dbReference type="AlphaFoldDB" id="A0AAE3SWU0"/>
<organism evidence="1 2">
    <name type="scientific">Ectorhizobium quercum</name>
    <dbReference type="NCBI Taxonomy" id="2965071"/>
    <lineage>
        <taxon>Bacteria</taxon>
        <taxon>Pseudomonadati</taxon>
        <taxon>Pseudomonadota</taxon>
        <taxon>Alphaproteobacteria</taxon>
        <taxon>Hyphomicrobiales</taxon>
        <taxon>Rhizobiaceae</taxon>
        <taxon>Ectorhizobium</taxon>
    </lineage>
</organism>
<dbReference type="EMBL" id="JANFPI010000003">
    <property type="protein sequence ID" value="MCX8997765.1"/>
    <property type="molecule type" value="Genomic_DNA"/>
</dbReference>
<evidence type="ECO:0000313" key="1">
    <source>
        <dbReference type="EMBL" id="MCX8997765.1"/>
    </source>
</evidence>
<reference evidence="1" key="1">
    <citation type="submission" date="2022-07" db="EMBL/GenBank/DDBJ databases">
        <title>Ectorhizobium quercum gen.nov., sp. nov.</title>
        <authorList>
            <person name="Ma T."/>
            <person name="Li Y."/>
        </authorList>
    </citation>
    <scope>NUCLEOTIDE SEQUENCE</scope>
    <source>
        <strain evidence="1">BDR2-2</strain>
    </source>
</reference>
<protein>
    <submittedName>
        <fullName evidence="1">AAA family ATPase</fullName>
    </submittedName>
</protein>
<sequence length="190" mass="21445">MPNYLASIEDAVPILRSAGRVLVVGCSGGGKSTLAQRLAARFALAYISMDRDFLWLPGWVLRERAGQRALIAEAVKADRWIMDGNNAPSFDLRLPRTDIVLWVRLPRRLCLWGVAKRVVRHYGQTRPDMAEGCPEQLPDRAFLTYIWKFEKRHAPALIRSLDRYGPEVPVLTLKSHRETGKLLDLLDAAA</sequence>
<dbReference type="InterPro" id="IPR027417">
    <property type="entry name" value="P-loop_NTPase"/>
</dbReference>
<dbReference type="SUPFAM" id="SSF52540">
    <property type="entry name" value="P-loop containing nucleoside triphosphate hydrolases"/>
    <property type="match status" value="1"/>
</dbReference>
<name>A0AAE3SWU0_9HYPH</name>
<accession>A0AAE3SWU0</accession>
<dbReference type="PANTHER" id="PTHR37816">
    <property type="entry name" value="YALI0E33011P"/>
    <property type="match status" value="1"/>
</dbReference>
<comment type="caution">
    <text evidence="1">The sequence shown here is derived from an EMBL/GenBank/DDBJ whole genome shotgun (WGS) entry which is preliminary data.</text>
</comment>
<dbReference type="PANTHER" id="PTHR37816:SF1">
    <property type="entry name" value="TOXIN"/>
    <property type="match status" value="1"/>
</dbReference>